<dbReference type="EMBL" id="CP113836">
    <property type="protein sequence ID" value="WAL68644.1"/>
    <property type="molecule type" value="Genomic_DNA"/>
</dbReference>
<organism evidence="1 2">
    <name type="scientific">Amycolatopsis cynarae</name>
    <dbReference type="NCBI Taxonomy" id="2995223"/>
    <lineage>
        <taxon>Bacteria</taxon>
        <taxon>Bacillati</taxon>
        <taxon>Actinomycetota</taxon>
        <taxon>Actinomycetes</taxon>
        <taxon>Pseudonocardiales</taxon>
        <taxon>Pseudonocardiaceae</taxon>
        <taxon>Amycolatopsis</taxon>
    </lineage>
</organism>
<protein>
    <recommendedName>
        <fullName evidence="3">Acyl carrier protein</fullName>
    </recommendedName>
</protein>
<name>A0ABY7B8G2_9PSEU</name>
<keyword evidence="2" id="KW-1185">Reference proteome</keyword>
<evidence type="ECO:0000313" key="2">
    <source>
        <dbReference type="Proteomes" id="UP001163203"/>
    </source>
</evidence>
<dbReference type="Proteomes" id="UP001163203">
    <property type="component" value="Chromosome"/>
</dbReference>
<reference evidence="1" key="1">
    <citation type="submission" date="2022-11" db="EMBL/GenBank/DDBJ databases">
        <authorList>
            <person name="Mo P."/>
        </authorList>
    </citation>
    <scope>NUCLEOTIDE SEQUENCE</scope>
    <source>
        <strain evidence="1">HUAS 11-8</strain>
    </source>
</reference>
<sequence length="96" mass="10006">MSAENPAGPAGEVENAVRENLARVLGNGLAPDAFEPDRDLAGDYGLTSMKKVMFLMAACDDAGVALESFTEPDVAAMRTLRDVTSALARHAGAVAR</sequence>
<dbReference type="Gene3D" id="1.10.1200.10">
    <property type="entry name" value="ACP-like"/>
    <property type="match status" value="1"/>
</dbReference>
<dbReference type="RefSeq" id="WP_268758737.1">
    <property type="nucleotide sequence ID" value="NZ_CP113836.1"/>
</dbReference>
<gene>
    <name evidence="1" type="ORF">ORV05_12980</name>
</gene>
<dbReference type="InterPro" id="IPR036736">
    <property type="entry name" value="ACP-like_sf"/>
</dbReference>
<evidence type="ECO:0000313" key="1">
    <source>
        <dbReference type="EMBL" id="WAL68644.1"/>
    </source>
</evidence>
<dbReference type="SUPFAM" id="SSF47336">
    <property type="entry name" value="ACP-like"/>
    <property type="match status" value="1"/>
</dbReference>
<proteinExistence type="predicted"/>
<accession>A0ABY7B8G2</accession>
<evidence type="ECO:0008006" key="3">
    <source>
        <dbReference type="Google" id="ProtNLM"/>
    </source>
</evidence>